<organism evidence="3 4">
    <name type="scientific">Phytophthora citrophthora</name>
    <dbReference type="NCBI Taxonomy" id="4793"/>
    <lineage>
        <taxon>Eukaryota</taxon>
        <taxon>Sar</taxon>
        <taxon>Stramenopiles</taxon>
        <taxon>Oomycota</taxon>
        <taxon>Peronosporomycetes</taxon>
        <taxon>Peronosporales</taxon>
        <taxon>Peronosporaceae</taxon>
        <taxon>Phytophthora</taxon>
    </lineage>
</organism>
<evidence type="ECO:0000313" key="4">
    <source>
        <dbReference type="Proteomes" id="UP001259832"/>
    </source>
</evidence>
<comment type="caution">
    <text evidence="3">The sequence shown here is derived from an EMBL/GenBank/DDBJ whole genome shotgun (WGS) entry which is preliminary data.</text>
</comment>
<dbReference type="PANTHER" id="PTHR35796:SF3">
    <property type="entry name" value="BHLH DOMAIN-CONTAINING PROTEIN"/>
    <property type="match status" value="1"/>
</dbReference>
<reference evidence="3" key="1">
    <citation type="submission" date="2023-08" db="EMBL/GenBank/DDBJ databases">
        <title>Reference Genome Resource for the Citrus Pathogen Phytophthora citrophthora.</title>
        <authorList>
            <person name="Moller H."/>
            <person name="Coetzee B."/>
            <person name="Rose L.J."/>
            <person name="Van Niekerk J.M."/>
        </authorList>
    </citation>
    <scope>NUCLEOTIDE SEQUENCE</scope>
    <source>
        <strain evidence="3">STE-U-9442</strain>
    </source>
</reference>
<feature type="region of interest" description="Disordered" evidence="2">
    <location>
        <begin position="80"/>
        <end position="136"/>
    </location>
</feature>
<keyword evidence="1" id="KW-0175">Coiled coil</keyword>
<feature type="compositionally biased region" description="Low complexity" evidence="2">
    <location>
        <begin position="94"/>
        <end position="107"/>
    </location>
</feature>
<keyword evidence="4" id="KW-1185">Reference proteome</keyword>
<feature type="region of interest" description="Disordered" evidence="2">
    <location>
        <begin position="1025"/>
        <end position="1081"/>
    </location>
</feature>
<dbReference type="Proteomes" id="UP001259832">
    <property type="component" value="Unassembled WGS sequence"/>
</dbReference>
<accession>A0AAD9GA45</accession>
<dbReference type="SUPFAM" id="SSF53756">
    <property type="entry name" value="UDP-Glycosyltransferase/glycogen phosphorylase"/>
    <property type="match status" value="1"/>
</dbReference>
<feature type="coiled-coil region" evidence="1">
    <location>
        <begin position="1581"/>
        <end position="1608"/>
    </location>
</feature>
<dbReference type="EMBL" id="JASMQC010000025">
    <property type="protein sequence ID" value="KAK1934605.1"/>
    <property type="molecule type" value="Genomic_DNA"/>
</dbReference>
<proteinExistence type="predicted"/>
<protein>
    <submittedName>
        <fullName evidence="3">Uncharacterized protein</fullName>
    </submittedName>
</protein>
<feature type="compositionally biased region" description="Basic and acidic residues" evidence="2">
    <location>
        <begin position="1491"/>
        <end position="1500"/>
    </location>
</feature>
<evidence type="ECO:0000313" key="3">
    <source>
        <dbReference type="EMBL" id="KAK1934605.1"/>
    </source>
</evidence>
<dbReference type="Gene3D" id="3.40.50.2000">
    <property type="entry name" value="Glycogen Phosphorylase B"/>
    <property type="match status" value="1"/>
</dbReference>
<feature type="region of interest" description="Disordered" evidence="2">
    <location>
        <begin position="1478"/>
        <end position="1519"/>
    </location>
</feature>
<evidence type="ECO:0000256" key="2">
    <source>
        <dbReference type="SAM" id="MobiDB-lite"/>
    </source>
</evidence>
<dbReference type="PANTHER" id="PTHR35796">
    <property type="entry name" value="HYPOTHETICAL CYTOSOLIC PROTEIN"/>
    <property type="match status" value="1"/>
</dbReference>
<gene>
    <name evidence="3" type="ORF">P3T76_011214</name>
</gene>
<sequence>MLFHIRHHRHKCFVSPSLVELPMQNEGVGALDEDLLAALDDVLSFDSSSISDAFTTTDSVTLGDEFDAMLSIDIPTLKATDEPVEQSTKASTLSRSGSGKVSKSTSSQPVKKGKDVRAAPYSTAAKPRRRKRPKDELDYLRAKVADMEEELETLQKKPEVGSPAAVSAADVIYNGDQSGGQCTSPSVLLCWKKIADRQKKEAERSVVENIRLRTMLEGQLNVARSLEAAIDQHQREAAQSLPNVGNSDDLPEPTAMTEDLIFSLLNESLEAQYAEIDTVFELNGLAHVNHDMNNGTKAHHDENGVSVRHEEVRLLPFSKEAVHRAMWGILRYSSAKEMMLGPIHTQVVDDNRMNVTLIEKIELNKSRATNIIRRFSFRRVFEKDRIVVIWSSYVEMDGSVFVRLREKGYCTASSFNFGTSAGVPGSVTRFAITACPEMTAFAAADQQKAHIGEITELVVGTYRVSMGLMHQIIDTLLLREAMGGTISGESDVSPVVSSLYGHAIRLVAALFLLLLFEGWWRSGQFEELENAHELEFYPLELLQDTAEIDDKERMHLARLHEGCMKHRESVITADFGRNGDKNSRTGRFEQDDKNLRKKLENCPDVEVFLPSGIRGDGYCEDAMGYVKYLQGRALPRWVLDVEFEDKKTGKKLTYHDLCPKTPMIFMNHFWDGVPDSPDWPESKPVYLMPNVEMYELEAEHYWRVDMVLCKTAICARRVRMWYQQEGNPRRTRVMYTRHTTSDAALYAKSQLGASSNVAKNFSNVHFVHTAGKSMFKGTNAVLDCWLSRPDFPPLDVYIDQSIYNEFMKKSYDVQIKTQPEPQKITLHTGRVPDNMFGRMMVEAAFLLCTSVVEGYGHYINQARASAALIVTTDAPPMNELLSSESAVLVPHPSSVVDKQLLGGNFDGEHGLQGVKGMATNVKGAEICDAVERILTMTPDERQAMGERARKQYVLDTRFFATRMNELRAMSRKGPVLWMADIPMSPLNGSSNDDLLAALDEMLAFTPGTAALDPLPLDATFGDAFELPEVPNPYEQQNLQSPAVEQPKEESKPVQQQPTQRGKDARTTPYPKRRRKRPKDELDYLRAKVADLEEELTNLNQTTGRLSPVSDDGEEMFARWKQVAERQKEEANKTVVENLKLRAMLKGQLDIARRLESAIAQHQQEAAEQAFPWNPVKTEFNVDAEEDDVSRRPRAPSISDELLFAELNGSLEAQYAQVDSILEASGIADVNREMLNKIQLRQDANGISFVHKEVRLLPFSMHSVARVMWSILLYESNKMPGKIETQVLNNDHLNATIVDTLQLPKSKRTEVRTRIAVRRYYEANRVVIVWSGCMEIAGSVFVRLREQGVNTVSSFDFLGGSGSPTPEGSAFRVVIDVKPETVEFRNGTDTQGHIGEMTDLVLGTYHRNFGLLNQDSSAPPFASGLDGGELDRDLLDALDEMLLYTTPSDDQPIETGCHLADAFEPLACLPSLVEQISPIQEQSQTAPSTPQDHQRRGKDTRTVPYSKSKPRRRKRPKDELDYLRAQVQTLQEELTKLSSSTEGTGATDHEEELFAQWKKIADRQKAESDRSAVENLKLRSMLQGQLEVARSLEAAIQKQQQEADELLSLHRVKAELDAINGRKQSTSLSDELIFAQLNLGLEAQYAEFDTVMDRTGLSKVLQNANGIQTIDTPDGIAFRHEEGRLLPFTMSAVHRAMWNCVRYGKAEELTGRIHTHVVNNDHLNVTIIDKVQLPKSHCIDTCARLAMRRYFEPNRIIVVWSGYVEITGSLFVRLRERGYTSASAFDFSKNAEVSPSSSSGIPGCALRMALQIKPEMDEFGSEEEAKDHVGEVTDLVVGSYHRNFGLMHQIIENLLFRDSTGGEVDEHELARFATY</sequence>
<feature type="compositionally biased region" description="Polar residues" evidence="2">
    <location>
        <begin position="1478"/>
        <end position="1490"/>
    </location>
</feature>
<name>A0AAD9GA45_9STRA</name>
<feature type="compositionally biased region" description="Polar residues" evidence="2">
    <location>
        <begin position="1033"/>
        <end position="1042"/>
    </location>
</feature>
<evidence type="ECO:0000256" key="1">
    <source>
        <dbReference type="SAM" id="Coils"/>
    </source>
</evidence>